<organism evidence="2 3">
    <name type="scientific">Haloferax volcanii</name>
    <name type="common">Halobacterium volcanii</name>
    <dbReference type="NCBI Taxonomy" id="2246"/>
    <lineage>
        <taxon>Archaea</taxon>
        <taxon>Methanobacteriati</taxon>
        <taxon>Methanobacteriota</taxon>
        <taxon>Stenosarchaea group</taxon>
        <taxon>Halobacteria</taxon>
        <taxon>Halobacteriales</taxon>
        <taxon>Haloferacaceae</taxon>
        <taxon>Haloferax</taxon>
    </lineage>
</organism>
<dbReference type="AlphaFoldDB" id="A0A6C0US90"/>
<dbReference type="Proteomes" id="UP000465667">
    <property type="component" value="Chromosome"/>
</dbReference>
<evidence type="ECO:0000259" key="1">
    <source>
        <dbReference type="Pfam" id="PF24957"/>
    </source>
</evidence>
<evidence type="ECO:0000313" key="3">
    <source>
        <dbReference type="Proteomes" id="UP000465667"/>
    </source>
</evidence>
<dbReference type="Pfam" id="PF24957">
    <property type="entry name" value="DrmE_C"/>
    <property type="match status" value="1"/>
</dbReference>
<proteinExistence type="predicted"/>
<accession>A0A6C0US90</accession>
<name>A0A6C0US90_HALVO</name>
<gene>
    <name evidence="2" type="ORF">G3A49_07980</name>
</gene>
<dbReference type="KEGG" id="hale:G3A49_07980"/>
<dbReference type="GeneID" id="44083339"/>
<dbReference type="InterPro" id="IPR056666">
    <property type="entry name" value="DrmE_C"/>
</dbReference>
<reference evidence="2 3" key="1">
    <citation type="submission" date="2020-02" db="EMBL/GenBank/DDBJ databases">
        <title>Whole genome sequence of Haloferax alexandrinus pws1.</title>
        <authorList>
            <person name="Verma D.K."/>
            <person name="Gopal K."/>
            <person name="Prasad E.S."/>
        </authorList>
    </citation>
    <scope>NUCLEOTIDE SEQUENCE [LARGE SCALE GENOMIC DNA]</scope>
    <source>
        <strain evidence="3">wsp1</strain>
    </source>
</reference>
<dbReference type="RefSeq" id="WP_163488861.1">
    <property type="nucleotide sequence ID" value="NZ_CP048738.1"/>
</dbReference>
<sequence>MTPTMKAEHLPQLALDALWSISGTDRDIIFVMNSDTDVREEFRRLKPPIGSGRNTKPYSEVEMTVANVNTNGDLSRVTTNSNAASHPRFLFSYTSKRIPSDVVGQKVACVLVDDSVKITQERLDKVRTWRQKNDVPTIAYFTSDPLSDLYDIVKSDSIVWTWPLELLERAIDTDEHRRQGVSMLKNEYSPSSTKDRVSTQIVNRVNGVNVEINVPGGEKIEELFSSVQNEQYNFEKLVHRLDSDVLWKARSSIRYSIREFEELLAPIELSEVHSTGRSISVRLNQLDRYASTISSDPDAAPAVGTYRDVLTALNRLRDEWPAIPEDQKKEGQLVTHLMTIADSEESVAVVTPTERRTQAVATHLQAHYGHLYSQLGDDLHIHGPKSVRSATPVDHVLLYGAPRYRQRDLLRLSISPHLVVLAYPSELRLLRSQVNSLNGAFEDATEFPTWELAASVTTTACESDQIHPSPERIDVTVPEEGNREKSSLVSDVDLRGGNGESDLADIVRTFDPDYLSPAQDPIRNQVNEPASEQTTSTTKCTILEVETGGKLYYRPTDEVSVLRADHQKILTKESRNVSIGDVVLHFEDSEQMRDELYGLIRERGDAQLAFYAGSWRALLEQAIKEKGDDLDDFIERVENHLNPDEYKVKQTYRRWYNIDVTRTRSKRSMRAMASAYELTFVEDNLDVVWNAVHEMENLYHKLKEAIEEHALRAATTGEYEDTVVSEHPRIQLSDFDIEHHLHQCTITGKATDKVPPYKIGTYDRP</sequence>
<dbReference type="EMBL" id="CP048738">
    <property type="protein sequence ID" value="QIB78077.1"/>
    <property type="molecule type" value="Genomic_DNA"/>
</dbReference>
<evidence type="ECO:0000313" key="2">
    <source>
        <dbReference type="EMBL" id="QIB78077.1"/>
    </source>
</evidence>
<protein>
    <recommendedName>
        <fullName evidence="1">DISARM protein DrmE C-terminal domain-containing protein</fullName>
    </recommendedName>
</protein>
<feature type="domain" description="DISARM protein DrmE C-terminal" evidence="1">
    <location>
        <begin position="544"/>
        <end position="706"/>
    </location>
</feature>